<protein>
    <submittedName>
        <fullName evidence="2">Uncharacterized protein</fullName>
    </submittedName>
</protein>
<dbReference type="InterPro" id="IPR019235">
    <property type="entry name" value="DUF2178_TM"/>
</dbReference>
<dbReference type="STRING" id="1797542.A3J59_04390"/>
<gene>
    <name evidence="2" type="ORF">A3J59_04390</name>
</gene>
<dbReference type="EMBL" id="MHIL01000007">
    <property type="protein sequence ID" value="OGY52220.1"/>
    <property type="molecule type" value="Genomic_DNA"/>
</dbReference>
<evidence type="ECO:0000313" key="2">
    <source>
        <dbReference type="EMBL" id="OGY52220.1"/>
    </source>
</evidence>
<feature type="transmembrane region" description="Helical" evidence="1">
    <location>
        <begin position="18"/>
        <end position="35"/>
    </location>
</feature>
<evidence type="ECO:0000256" key="1">
    <source>
        <dbReference type="SAM" id="Phobius"/>
    </source>
</evidence>
<organism evidence="2 3">
    <name type="scientific">Candidatus Buchananbacteria bacterium RIFCSPHIGHO2_02_FULL_56_16</name>
    <dbReference type="NCBI Taxonomy" id="1797542"/>
    <lineage>
        <taxon>Bacteria</taxon>
        <taxon>Candidatus Buchananiibacteriota</taxon>
    </lineage>
</organism>
<keyword evidence="1" id="KW-0472">Membrane</keyword>
<keyword evidence="1" id="KW-0812">Transmembrane</keyword>
<evidence type="ECO:0000313" key="3">
    <source>
        <dbReference type="Proteomes" id="UP000177310"/>
    </source>
</evidence>
<dbReference type="Proteomes" id="UP000177310">
    <property type="component" value="Unassembled WGS sequence"/>
</dbReference>
<reference evidence="2 3" key="1">
    <citation type="journal article" date="2016" name="Nat. Commun.">
        <title>Thousands of microbial genomes shed light on interconnected biogeochemical processes in an aquifer system.</title>
        <authorList>
            <person name="Anantharaman K."/>
            <person name="Brown C.T."/>
            <person name="Hug L.A."/>
            <person name="Sharon I."/>
            <person name="Castelle C.J."/>
            <person name="Probst A.J."/>
            <person name="Thomas B.C."/>
            <person name="Singh A."/>
            <person name="Wilkins M.J."/>
            <person name="Karaoz U."/>
            <person name="Brodie E.L."/>
            <person name="Williams K.H."/>
            <person name="Hubbard S.S."/>
            <person name="Banfield J.F."/>
        </authorList>
    </citation>
    <scope>NUCLEOTIDE SEQUENCE [LARGE SCALE GENOMIC DNA]</scope>
</reference>
<comment type="caution">
    <text evidence="2">The sequence shown here is derived from an EMBL/GenBank/DDBJ whole genome shotgun (WGS) entry which is preliminary data.</text>
</comment>
<accession>A0A1G1YKL9</accession>
<proteinExistence type="predicted"/>
<name>A0A1G1YKL9_9BACT</name>
<dbReference type="AlphaFoldDB" id="A0A1G1YKL9"/>
<keyword evidence="1" id="KW-1133">Transmembrane helix</keyword>
<sequence>MVVTIAIIVSRSVVFENYLIPIATVVAASLILLYLRRSVVEVAADERDRLVGGKAALLTIQIYA</sequence>
<dbReference type="Pfam" id="PF09946">
    <property type="entry name" value="DUF2178"/>
    <property type="match status" value="1"/>
</dbReference>